<dbReference type="EMBL" id="JABSTR010000011">
    <property type="protein sequence ID" value="KAH9381520.1"/>
    <property type="molecule type" value="Genomic_DNA"/>
</dbReference>
<dbReference type="PANTHER" id="PTHR22652">
    <property type="entry name" value="NUCLEOPORIN NUP43"/>
    <property type="match status" value="1"/>
</dbReference>
<organism evidence="5 6">
    <name type="scientific">Haemaphysalis longicornis</name>
    <name type="common">Bush tick</name>
    <dbReference type="NCBI Taxonomy" id="44386"/>
    <lineage>
        <taxon>Eukaryota</taxon>
        <taxon>Metazoa</taxon>
        <taxon>Ecdysozoa</taxon>
        <taxon>Arthropoda</taxon>
        <taxon>Chelicerata</taxon>
        <taxon>Arachnida</taxon>
        <taxon>Acari</taxon>
        <taxon>Parasitiformes</taxon>
        <taxon>Ixodida</taxon>
        <taxon>Ixodoidea</taxon>
        <taxon>Ixodidae</taxon>
        <taxon>Haemaphysalinae</taxon>
        <taxon>Haemaphysalis</taxon>
    </lineage>
</organism>
<comment type="subcellular location">
    <subcellularLocation>
        <location evidence="1">Nucleus</location>
    </subcellularLocation>
</comment>
<proteinExistence type="predicted"/>
<evidence type="ECO:0000256" key="3">
    <source>
        <dbReference type="ARBA" id="ARBA00022737"/>
    </source>
</evidence>
<evidence type="ECO:0000256" key="2">
    <source>
        <dbReference type="ARBA" id="ARBA00022574"/>
    </source>
</evidence>
<name>A0A9J6H3E2_HAELO</name>
<evidence type="ECO:0000313" key="5">
    <source>
        <dbReference type="EMBL" id="KAH9381520.1"/>
    </source>
</evidence>
<gene>
    <name evidence="5" type="ORF">HPB48_005505</name>
</gene>
<keyword evidence="2" id="KW-0853">WD repeat</keyword>
<keyword evidence="6" id="KW-1185">Reference proteome</keyword>
<evidence type="ECO:0000313" key="6">
    <source>
        <dbReference type="Proteomes" id="UP000821853"/>
    </source>
</evidence>
<dbReference type="PANTHER" id="PTHR22652:SF0">
    <property type="entry name" value="NUCLEOPORIN NUP43"/>
    <property type="match status" value="1"/>
</dbReference>
<keyword evidence="3" id="KW-0677">Repeat</keyword>
<comment type="caution">
    <text evidence="5">The sequence shown here is derived from an EMBL/GenBank/DDBJ whole genome shotgun (WGS) entry which is preliminary data.</text>
</comment>
<sequence>MVACVNVKYVGKKVNRVRFKPESHGLLNRPEYYLPNALSLWACSARPSADPSEAGVRCLDTVELVADADDLCFAGADILAAALSSGEVRLYRCGSKELREQQRWSHLHPGCPCTAIAARDATKLASVGEHGRLCLLTPGRPEPTRVMGKFIDANSGCPTCLTYVRQEQVIVGNLAGHLQLWDLATPDRRPCTGPGMVRRLVGGLGGSRLGRRGAEEGPLGRRRGGQQVTCLAQHQTQGHLVACGAASGQLSLWDLRQTRLATVTLTAPTQGALAEMLFHPDDGSLLFCAHDGSLLRWASPGGRCGNPDVS</sequence>
<dbReference type="OrthoDB" id="9890280at2759"/>
<reference evidence="5 6" key="1">
    <citation type="journal article" date="2020" name="Cell">
        <title>Large-Scale Comparative Analyses of Tick Genomes Elucidate Their Genetic Diversity and Vector Capacities.</title>
        <authorList>
            <consortium name="Tick Genome and Microbiome Consortium (TIGMIC)"/>
            <person name="Jia N."/>
            <person name="Wang J."/>
            <person name="Shi W."/>
            <person name="Du L."/>
            <person name="Sun Y."/>
            <person name="Zhan W."/>
            <person name="Jiang J.F."/>
            <person name="Wang Q."/>
            <person name="Zhang B."/>
            <person name="Ji P."/>
            <person name="Bell-Sakyi L."/>
            <person name="Cui X.M."/>
            <person name="Yuan T.T."/>
            <person name="Jiang B.G."/>
            <person name="Yang W.F."/>
            <person name="Lam T.T."/>
            <person name="Chang Q.C."/>
            <person name="Ding S.J."/>
            <person name="Wang X.J."/>
            <person name="Zhu J.G."/>
            <person name="Ruan X.D."/>
            <person name="Zhao L."/>
            <person name="Wei J.T."/>
            <person name="Ye R.Z."/>
            <person name="Que T.C."/>
            <person name="Du C.H."/>
            <person name="Zhou Y.H."/>
            <person name="Cheng J.X."/>
            <person name="Dai P.F."/>
            <person name="Guo W.B."/>
            <person name="Han X.H."/>
            <person name="Huang E.J."/>
            <person name="Li L.F."/>
            <person name="Wei W."/>
            <person name="Gao Y.C."/>
            <person name="Liu J.Z."/>
            <person name="Shao H.Z."/>
            <person name="Wang X."/>
            <person name="Wang C.C."/>
            <person name="Yang T.C."/>
            <person name="Huo Q.B."/>
            <person name="Li W."/>
            <person name="Chen H.Y."/>
            <person name="Chen S.E."/>
            <person name="Zhou L.G."/>
            <person name="Ni X.B."/>
            <person name="Tian J.H."/>
            <person name="Sheng Y."/>
            <person name="Liu T."/>
            <person name="Pan Y.S."/>
            <person name="Xia L.Y."/>
            <person name="Li J."/>
            <person name="Zhao F."/>
            <person name="Cao W.C."/>
        </authorList>
    </citation>
    <scope>NUCLEOTIDE SEQUENCE [LARGE SCALE GENOMIC DNA]</scope>
    <source>
        <strain evidence="5">HaeL-2018</strain>
    </source>
</reference>
<evidence type="ECO:0000256" key="1">
    <source>
        <dbReference type="ARBA" id="ARBA00004123"/>
    </source>
</evidence>
<protein>
    <submittedName>
        <fullName evidence="5">Uncharacterized protein</fullName>
    </submittedName>
</protein>
<dbReference type="GO" id="GO:0031080">
    <property type="term" value="C:nuclear pore outer ring"/>
    <property type="evidence" value="ECO:0007669"/>
    <property type="project" value="TreeGrafter"/>
</dbReference>
<dbReference type="AlphaFoldDB" id="A0A9J6H3E2"/>
<dbReference type="Gene3D" id="2.130.10.10">
    <property type="entry name" value="YVTN repeat-like/Quinoprotein amine dehydrogenase"/>
    <property type="match status" value="1"/>
</dbReference>
<accession>A0A9J6H3E2</accession>
<dbReference type="InterPro" id="IPR036322">
    <property type="entry name" value="WD40_repeat_dom_sf"/>
</dbReference>
<keyword evidence="4" id="KW-0539">Nucleus</keyword>
<dbReference type="VEuPathDB" id="VectorBase:HLOH_046378"/>
<evidence type="ECO:0000256" key="4">
    <source>
        <dbReference type="ARBA" id="ARBA00023242"/>
    </source>
</evidence>
<dbReference type="Proteomes" id="UP000821853">
    <property type="component" value="Chromosome 9"/>
</dbReference>
<dbReference type="SUPFAM" id="SSF50978">
    <property type="entry name" value="WD40 repeat-like"/>
    <property type="match status" value="1"/>
</dbReference>
<dbReference type="InterPro" id="IPR015943">
    <property type="entry name" value="WD40/YVTN_repeat-like_dom_sf"/>
</dbReference>